<keyword evidence="4" id="KW-0009">Actin-binding</keyword>
<keyword evidence="2" id="KW-0117">Actin capping</keyword>
<evidence type="ECO:0000259" key="5">
    <source>
        <dbReference type="PROSITE" id="PS51089"/>
    </source>
</evidence>
<dbReference type="SMART" id="SM00262">
    <property type="entry name" value="GEL"/>
    <property type="match status" value="6"/>
</dbReference>
<dbReference type="EMBL" id="JARAKH010000032">
    <property type="protein sequence ID" value="KAK8385687.1"/>
    <property type="molecule type" value="Genomic_DNA"/>
</dbReference>
<evidence type="ECO:0000313" key="6">
    <source>
        <dbReference type="EMBL" id="KAK8385687.1"/>
    </source>
</evidence>
<sequence length="883" mass="99196">MMRVPRQQHHHHQQEEMKGRSVSVGRLLCVYPVLRTTYPFAQYYEAGMGEVVRDPVFNVIPKNSTFFLIWRVENLELVALKREDYGKFHKGDSYLVVNASEYGKPGGMQDIPHPPRGKLDIHIHFWLGSETSTDEAGVAAIKSVELDDLLGGGPVQHREVEASESKRFLSYFKNGIRVLQGGVATGFRKVTDDFQPSIYHVKGKRTTVVKEMPKIEWKAMNDGDVYVLDTKSIIYVWVGRNSNNIEKLQGAKFASTLKLEHGGGTVVVVEDGQEAALQDRERTAFENLLPLNNKQVTPAADAPKDETVARRICQELKLFRCTDESGTLKVVEVKNGPLFQADLDPNDSFIIDNGSDGIWVWVGKNATKKEREEALRNAQGFITKKGYAPHTQVSRIVQHGEPPEFKTLFKDWRDKDQSKGFGRQVSTTKIATTVQTKFDATTLHSRPQLAASTQMVDDGKGQKEVWRVKNFNLVPVPEKQFGEFFAGDCYIVLYAYIEGSKEHYILYYWIGSHASQDEAGTAAAKAVELDDRLEGRAVQVRVVQGKEPPHFMAVFGGKMVIFEGGYASSFDGAGTRDQGRKSSYMLQVRGTTNHNTKAVEVDMRAGCLNSNDCFVVATPQLTYVWCGKGSTGDEREMAKSLAASKGETLMVSEGYEKEDFWQVLGGKETYASSSRLKEEQLSHQPRLFQCSNASGVFKADEIINFSQVDLVDDDVMLLDTWDTIFLWAGHHSNKTEQKSADILAIEYLRTDPAGRKDIPIIKIKQGFEPPNFTGFFGIWDNDLWNENMTYDDICERLEEAAPGATVLVTSSFSSSSGRGKRTYPLAILKVKDVEKLPPEVDPKHKEDFLSEADFQTVFGIDRDTYDELPQWKRINLKKKAGLF</sequence>
<evidence type="ECO:0000256" key="3">
    <source>
        <dbReference type="ARBA" id="ARBA00022737"/>
    </source>
</evidence>
<dbReference type="PRINTS" id="PR00597">
    <property type="entry name" value="GELSOLIN"/>
</dbReference>
<dbReference type="GO" id="GO:0008154">
    <property type="term" value="P:actin polymerization or depolymerization"/>
    <property type="evidence" value="ECO:0007669"/>
    <property type="project" value="TreeGrafter"/>
</dbReference>
<dbReference type="PANTHER" id="PTHR11977">
    <property type="entry name" value="VILLIN"/>
    <property type="match status" value="1"/>
</dbReference>
<dbReference type="CDD" id="cd11291">
    <property type="entry name" value="gelsolin_S6_like"/>
    <property type="match status" value="1"/>
</dbReference>
<dbReference type="InterPro" id="IPR029006">
    <property type="entry name" value="ADF-H/Gelsolin-like_dom_sf"/>
</dbReference>
<dbReference type="PROSITE" id="PS51089">
    <property type="entry name" value="HP"/>
    <property type="match status" value="1"/>
</dbReference>
<reference evidence="6 7" key="1">
    <citation type="submission" date="2023-03" db="EMBL/GenBank/DDBJ databases">
        <title>High-quality genome of Scylla paramamosain provides insights in environmental adaptation.</title>
        <authorList>
            <person name="Zhang L."/>
        </authorList>
    </citation>
    <scope>NUCLEOTIDE SEQUENCE [LARGE SCALE GENOMIC DNA]</scope>
    <source>
        <strain evidence="6">LZ_2023a</strain>
        <tissue evidence="6">Muscle</tissue>
    </source>
</reference>
<dbReference type="Gene3D" id="3.40.20.10">
    <property type="entry name" value="Severin"/>
    <property type="match status" value="6"/>
</dbReference>
<dbReference type="FunFam" id="3.40.20.10:FF:000005">
    <property type="entry name" value="Gelsolin"/>
    <property type="match status" value="1"/>
</dbReference>
<dbReference type="GO" id="GO:0051015">
    <property type="term" value="F:actin filament binding"/>
    <property type="evidence" value="ECO:0007669"/>
    <property type="project" value="InterPro"/>
</dbReference>
<accession>A0AAW0TGB4</accession>
<dbReference type="Pfam" id="PF00626">
    <property type="entry name" value="Gelsolin"/>
    <property type="match status" value="6"/>
</dbReference>
<dbReference type="GO" id="GO:0051016">
    <property type="term" value="P:barbed-end actin filament capping"/>
    <property type="evidence" value="ECO:0007669"/>
    <property type="project" value="TreeGrafter"/>
</dbReference>
<evidence type="ECO:0000313" key="7">
    <source>
        <dbReference type="Proteomes" id="UP001487740"/>
    </source>
</evidence>
<proteinExistence type="inferred from homology"/>
<dbReference type="GO" id="GO:0005737">
    <property type="term" value="C:cytoplasm"/>
    <property type="evidence" value="ECO:0007669"/>
    <property type="project" value="TreeGrafter"/>
</dbReference>
<evidence type="ECO:0000256" key="1">
    <source>
        <dbReference type="ARBA" id="ARBA00008418"/>
    </source>
</evidence>
<name>A0AAW0TGB4_SCYPA</name>
<dbReference type="SMART" id="SM00153">
    <property type="entry name" value="VHP"/>
    <property type="match status" value="1"/>
</dbReference>
<evidence type="ECO:0000256" key="2">
    <source>
        <dbReference type="ARBA" id="ARBA00022467"/>
    </source>
</evidence>
<dbReference type="SUPFAM" id="SSF47050">
    <property type="entry name" value="VHP, Villin headpiece domain"/>
    <property type="match status" value="1"/>
</dbReference>
<evidence type="ECO:0000256" key="4">
    <source>
        <dbReference type="ARBA" id="ARBA00023203"/>
    </source>
</evidence>
<keyword evidence="7" id="KW-1185">Reference proteome</keyword>
<dbReference type="InterPro" id="IPR003128">
    <property type="entry name" value="Villin_headpiece"/>
</dbReference>
<dbReference type="InterPro" id="IPR007122">
    <property type="entry name" value="Villin/Gelsolin"/>
</dbReference>
<dbReference type="GO" id="GO:0005546">
    <property type="term" value="F:phosphatidylinositol-4,5-bisphosphate binding"/>
    <property type="evidence" value="ECO:0007669"/>
    <property type="project" value="TreeGrafter"/>
</dbReference>
<dbReference type="GO" id="GO:0015629">
    <property type="term" value="C:actin cytoskeleton"/>
    <property type="evidence" value="ECO:0007669"/>
    <property type="project" value="TreeGrafter"/>
</dbReference>
<dbReference type="CDD" id="cd11293">
    <property type="entry name" value="gelsolin_S4_like"/>
    <property type="match status" value="1"/>
</dbReference>
<dbReference type="Proteomes" id="UP001487740">
    <property type="component" value="Unassembled WGS sequence"/>
</dbReference>
<keyword evidence="3" id="KW-0677">Repeat</keyword>
<feature type="domain" description="HP" evidence="5">
    <location>
        <begin position="817"/>
        <end position="883"/>
    </location>
</feature>
<dbReference type="SUPFAM" id="SSF55753">
    <property type="entry name" value="Actin depolymerizing proteins"/>
    <property type="match status" value="6"/>
</dbReference>
<dbReference type="Pfam" id="PF02209">
    <property type="entry name" value="VHP"/>
    <property type="match status" value="1"/>
</dbReference>
<dbReference type="CDD" id="cd11290">
    <property type="entry name" value="gelsolin_S1_like"/>
    <property type="match status" value="1"/>
</dbReference>
<dbReference type="AlphaFoldDB" id="A0AAW0TGB4"/>
<dbReference type="GO" id="GO:0051014">
    <property type="term" value="P:actin filament severing"/>
    <property type="evidence" value="ECO:0007669"/>
    <property type="project" value="TreeGrafter"/>
</dbReference>
<comment type="caution">
    <text evidence="6">The sequence shown here is derived from an EMBL/GenBank/DDBJ whole genome shotgun (WGS) entry which is preliminary data.</text>
</comment>
<comment type="similarity">
    <text evidence="1">Belongs to the villin/gelsolin family.</text>
</comment>
<dbReference type="InterPro" id="IPR036886">
    <property type="entry name" value="Villin_headpiece_dom_sf"/>
</dbReference>
<gene>
    <name evidence="6" type="ORF">O3P69_016458</name>
</gene>
<dbReference type="FunFam" id="3.40.20.10:FF:000001">
    <property type="entry name" value="Gelsolin"/>
    <property type="match status" value="1"/>
</dbReference>
<dbReference type="CDD" id="cd11292">
    <property type="entry name" value="gelsolin_S3_like"/>
    <property type="match status" value="1"/>
</dbReference>
<dbReference type="CDD" id="cd11288">
    <property type="entry name" value="gelsolin_S5_like"/>
    <property type="match status" value="1"/>
</dbReference>
<dbReference type="PANTHER" id="PTHR11977:SF57">
    <property type="entry name" value="VILLIN-LIKE PROTEIN QUAIL"/>
    <property type="match status" value="1"/>
</dbReference>
<organism evidence="6 7">
    <name type="scientific">Scylla paramamosain</name>
    <name type="common">Mud crab</name>
    <dbReference type="NCBI Taxonomy" id="85552"/>
    <lineage>
        <taxon>Eukaryota</taxon>
        <taxon>Metazoa</taxon>
        <taxon>Ecdysozoa</taxon>
        <taxon>Arthropoda</taxon>
        <taxon>Crustacea</taxon>
        <taxon>Multicrustacea</taxon>
        <taxon>Malacostraca</taxon>
        <taxon>Eumalacostraca</taxon>
        <taxon>Eucarida</taxon>
        <taxon>Decapoda</taxon>
        <taxon>Pleocyemata</taxon>
        <taxon>Brachyura</taxon>
        <taxon>Eubrachyura</taxon>
        <taxon>Portunoidea</taxon>
        <taxon>Portunidae</taxon>
        <taxon>Portuninae</taxon>
        <taxon>Scylla</taxon>
    </lineage>
</organism>
<protein>
    <recommendedName>
        <fullName evidence="5">HP domain-containing protein</fullName>
    </recommendedName>
</protein>
<dbReference type="InterPro" id="IPR007123">
    <property type="entry name" value="Gelsolin-like_dom"/>
</dbReference>
<dbReference type="Gene3D" id="1.10.950.10">
    <property type="entry name" value="Villin headpiece domain"/>
    <property type="match status" value="1"/>
</dbReference>